<reference evidence="3" key="2">
    <citation type="journal article" date="2022" name="Microbiol. Resour. Announc.">
        <title>Genome Sequence of Cupriavidus campinensis Strain G5, a Member of a Bacterial Consortium Capable of Polyethylene Degradation.</title>
        <authorList>
            <person name="Schneider B."/>
            <person name="Pfeiffer F."/>
            <person name="Dyall-Smith M."/>
            <person name="Kunte H.J."/>
        </authorList>
    </citation>
    <scope>NUCLEOTIDE SEQUENCE</scope>
    <source>
        <strain evidence="3">G5</strain>
    </source>
</reference>
<dbReference type="KEGG" id="ccam:M5D45_26735"/>
<evidence type="ECO:0000313" key="4">
    <source>
        <dbReference type="Proteomes" id="UP000318943"/>
    </source>
</evidence>
<proteinExistence type="predicted"/>
<gene>
    <name evidence="2" type="ORF">FGG12_04090</name>
    <name evidence="3" type="ORF">M5D45_26735</name>
</gene>
<name>A0AAE9L364_9BURK</name>
<reference evidence="3" key="3">
    <citation type="submission" date="2022-05" db="EMBL/GenBank/DDBJ databases">
        <authorList>
            <person name="Kunte H.-J."/>
        </authorList>
    </citation>
    <scope>NUCLEOTIDE SEQUENCE</scope>
    <source>
        <strain evidence="3">G5</strain>
    </source>
</reference>
<evidence type="ECO:0000313" key="2">
    <source>
        <dbReference type="EMBL" id="TSP13673.1"/>
    </source>
</evidence>
<dbReference type="RefSeq" id="WP_144196376.1">
    <property type="nucleotide sequence ID" value="NZ_CAJPVH010000056.1"/>
</dbReference>
<organism evidence="3 5">
    <name type="scientific">Cupriavidus campinensis</name>
    <dbReference type="NCBI Taxonomy" id="151783"/>
    <lineage>
        <taxon>Bacteria</taxon>
        <taxon>Pseudomonadati</taxon>
        <taxon>Pseudomonadota</taxon>
        <taxon>Betaproteobacteria</taxon>
        <taxon>Burkholderiales</taxon>
        <taxon>Burkholderiaceae</taxon>
        <taxon>Cupriavidus</taxon>
    </lineage>
</organism>
<dbReference type="Proteomes" id="UP000318943">
    <property type="component" value="Unassembled WGS sequence"/>
</dbReference>
<accession>A0AAE9L364</accession>
<protein>
    <recommendedName>
        <fullName evidence="6">Lipoprotein</fullName>
    </recommendedName>
</protein>
<dbReference type="AlphaFoldDB" id="A0AAE9L364"/>
<feature type="region of interest" description="Disordered" evidence="1">
    <location>
        <begin position="31"/>
        <end position="72"/>
    </location>
</feature>
<keyword evidence="4" id="KW-1185">Reference proteome</keyword>
<feature type="compositionally biased region" description="Basic and acidic residues" evidence="1">
    <location>
        <begin position="63"/>
        <end position="72"/>
    </location>
</feature>
<sequence>MAYHQDPRPANALGSALAGCILVTLLGLAGCDTPPRDTSSTPPPPREPIAASDDVYPPPSTVHDTRPKRTTP</sequence>
<reference evidence="2 4" key="1">
    <citation type="submission" date="2019-05" db="EMBL/GenBank/DDBJ databases">
        <title>Whole genome sequence analysis of Cupriavidus campinensis S14E4C strain.</title>
        <authorList>
            <person name="Abbaszade G."/>
            <person name="Szabo A."/>
            <person name="Toumi M."/>
            <person name="Toth E."/>
        </authorList>
    </citation>
    <scope>NUCLEOTIDE SEQUENCE [LARGE SCALE GENOMIC DNA]</scope>
    <source>
        <strain evidence="2 4">S14E4C</strain>
    </source>
</reference>
<dbReference type="EMBL" id="VCIZ01000002">
    <property type="protein sequence ID" value="TSP13673.1"/>
    <property type="molecule type" value="Genomic_DNA"/>
</dbReference>
<evidence type="ECO:0000313" key="5">
    <source>
        <dbReference type="Proteomes" id="UP001056132"/>
    </source>
</evidence>
<evidence type="ECO:0000313" key="3">
    <source>
        <dbReference type="EMBL" id="URF06687.1"/>
    </source>
</evidence>
<dbReference type="Proteomes" id="UP001056132">
    <property type="component" value="Chromosome 2"/>
</dbReference>
<dbReference type="EMBL" id="CP097331">
    <property type="protein sequence ID" value="URF06687.1"/>
    <property type="molecule type" value="Genomic_DNA"/>
</dbReference>
<evidence type="ECO:0008006" key="6">
    <source>
        <dbReference type="Google" id="ProtNLM"/>
    </source>
</evidence>
<evidence type="ECO:0000256" key="1">
    <source>
        <dbReference type="SAM" id="MobiDB-lite"/>
    </source>
</evidence>